<dbReference type="AlphaFoldDB" id="A0A2T3G022"/>
<dbReference type="InterPro" id="IPR024207">
    <property type="entry name" value="CotJB_dom"/>
</dbReference>
<gene>
    <name evidence="2" type="ORF">C7U54_07710</name>
</gene>
<keyword evidence="2" id="KW-0946">Virion</keyword>
<keyword evidence="3" id="KW-1185">Reference proteome</keyword>
<proteinExistence type="predicted"/>
<dbReference type="EMBL" id="PYLQ01000009">
    <property type="protein sequence ID" value="PST40895.1"/>
    <property type="molecule type" value="Genomic_DNA"/>
</dbReference>
<evidence type="ECO:0000313" key="3">
    <source>
        <dbReference type="Proteomes" id="UP000240974"/>
    </source>
</evidence>
<reference evidence="2 3" key="1">
    <citation type="journal article" date="2019" name="Int. J. Syst. Evol. Microbiol.">
        <title>Faecalibacillus intestinalis gen. nov., sp. nov. and Faecalibacillus faecis sp. nov., isolated from human faeces.</title>
        <authorList>
            <person name="Seo B."/>
            <person name="Jeon K."/>
            <person name="Baek I."/>
            <person name="Lee Y.M."/>
            <person name="Baek K."/>
            <person name="Ko G."/>
        </authorList>
    </citation>
    <scope>NUCLEOTIDE SEQUENCE [LARGE SCALE GENOMIC DNA]</scope>
    <source>
        <strain evidence="2 3">SNUG30099</strain>
    </source>
</reference>
<protein>
    <submittedName>
        <fullName evidence="2">Spore coat protein CotJB</fullName>
    </submittedName>
</protein>
<name>A0A2T3G022_9FIRM</name>
<keyword evidence="2" id="KW-0167">Capsid protein</keyword>
<sequence>MDDTLLQISKLDFCIQDVTLFLDTHPDDQEAKNYYKEGMKHLLKMKETYLKNGGALTNRDGKNIENYINEPFPWMKGGSTCGCMKSACNIPLM</sequence>
<evidence type="ECO:0000259" key="1">
    <source>
        <dbReference type="Pfam" id="PF12652"/>
    </source>
</evidence>
<dbReference type="RefSeq" id="WP_107029894.1">
    <property type="nucleotide sequence ID" value="NZ_JAQEJU010000047.1"/>
</dbReference>
<dbReference type="Pfam" id="PF12652">
    <property type="entry name" value="CotJB"/>
    <property type="match status" value="1"/>
</dbReference>
<feature type="domain" description="Protein CotJB" evidence="1">
    <location>
        <begin position="4"/>
        <end position="74"/>
    </location>
</feature>
<organism evidence="2 3">
    <name type="scientific">Faecalibacillus intestinalis</name>
    <dbReference type="NCBI Taxonomy" id="1982626"/>
    <lineage>
        <taxon>Bacteria</taxon>
        <taxon>Bacillati</taxon>
        <taxon>Bacillota</taxon>
        <taxon>Erysipelotrichia</taxon>
        <taxon>Erysipelotrichales</taxon>
        <taxon>Coprobacillaceae</taxon>
        <taxon>Faecalibacillus</taxon>
    </lineage>
</organism>
<comment type="caution">
    <text evidence="2">The sequence shown here is derived from an EMBL/GenBank/DDBJ whole genome shotgun (WGS) entry which is preliminary data.</text>
</comment>
<accession>A0A2T3G022</accession>
<evidence type="ECO:0000313" key="2">
    <source>
        <dbReference type="EMBL" id="PST40895.1"/>
    </source>
</evidence>
<dbReference type="Proteomes" id="UP000240974">
    <property type="component" value="Unassembled WGS sequence"/>
</dbReference>